<dbReference type="FunFam" id="4.10.75.10:FF:000001">
    <property type="entry name" value="Anosmin 1"/>
    <property type="match status" value="1"/>
</dbReference>
<dbReference type="Ensembl" id="ENSGEVT00005012873.1">
    <property type="protein sequence ID" value="ENSGEVP00005012295.1"/>
    <property type="gene ID" value="ENSGEVG00005008638.1"/>
</dbReference>
<dbReference type="GeneTree" id="ENSGT01120000272199"/>
<dbReference type="Pfam" id="PF00095">
    <property type="entry name" value="WAP"/>
    <property type="match status" value="1"/>
</dbReference>
<accession>A0A8C4W8B9</accession>
<organism evidence="2 3">
    <name type="scientific">Gopherus evgoodei</name>
    <name type="common">Goodes thornscrub tortoise</name>
    <dbReference type="NCBI Taxonomy" id="1825980"/>
    <lineage>
        <taxon>Eukaryota</taxon>
        <taxon>Metazoa</taxon>
        <taxon>Chordata</taxon>
        <taxon>Craniata</taxon>
        <taxon>Vertebrata</taxon>
        <taxon>Euteleostomi</taxon>
        <taxon>Archelosauria</taxon>
        <taxon>Testudinata</taxon>
        <taxon>Testudines</taxon>
        <taxon>Cryptodira</taxon>
        <taxon>Durocryptodira</taxon>
        <taxon>Testudinoidea</taxon>
        <taxon>Testudinidae</taxon>
        <taxon>Gopherus</taxon>
    </lineage>
</organism>
<dbReference type="SUPFAM" id="SSF57256">
    <property type="entry name" value="Elafin-like"/>
    <property type="match status" value="1"/>
</dbReference>
<dbReference type="PRINTS" id="PR00003">
    <property type="entry name" value="4DISULPHCORE"/>
</dbReference>
<dbReference type="PROSITE" id="PS51390">
    <property type="entry name" value="WAP"/>
    <property type="match status" value="1"/>
</dbReference>
<dbReference type="GO" id="GO:0030414">
    <property type="term" value="F:peptidase inhibitor activity"/>
    <property type="evidence" value="ECO:0007669"/>
    <property type="project" value="InterPro"/>
</dbReference>
<evidence type="ECO:0000259" key="1">
    <source>
        <dbReference type="PROSITE" id="PS51390"/>
    </source>
</evidence>
<keyword evidence="3" id="KW-1185">Reference proteome</keyword>
<feature type="domain" description="WAP" evidence="1">
    <location>
        <begin position="29"/>
        <end position="74"/>
    </location>
</feature>
<dbReference type="InterPro" id="IPR036645">
    <property type="entry name" value="Elafin-like_sf"/>
</dbReference>
<dbReference type="InterPro" id="IPR008197">
    <property type="entry name" value="WAP_dom"/>
</dbReference>
<evidence type="ECO:0000313" key="3">
    <source>
        <dbReference type="Proteomes" id="UP000694390"/>
    </source>
</evidence>
<protein>
    <recommendedName>
        <fullName evidence="1">WAP domain-containing protein</fullName>
    </recommendedName>
</protein>
<reference evidence="2" key="3">
    <citation type="submission" date="2025-09" db="UniProtKB">
        <authorList>
            <consortium name="Ensembl"/>
        </authorList>
    </citation>
    <scope>IDENTIFICATION</scope>
</reference>
<proteinExistence type="predicted"/>
<evidence type="ECO:0000313" key="2">
    <source>
        <dbReference type="Ensembl" id="ENSGEVP00005012295.1"/>
    </source>
</evidence>
<dbReference type="Gene3D" id="4.10.75.10">
    <property type="entry name" value="Elafin-like"/>
    <property type="match status" value="1"/>
</dbReference>
<reference evidence="2" key="2">
    <citation type="submission" date="2025-08" db="UniProtKB">
        <authorList>
            <consortium name="Ensembl"/>
        </authorList>
    </citation>
    <scope>IDENTIFICATION</scope>
</reference>
<dbReference type="Proteomes" id="UP000694390">
    <property type="component" value="Chromosome 14"/>
</dbReference>
<reference evidence="2" key="1">
    <citation type="submission" date="2019-06" db="EMBL/GenBank/DDBJ databases">
        <title>G10K-VGP Goodes thornscrub tortoise genome, primary haplotype.</title>
        <authorList>
            <person name="Murphy B."/>
            <person name="Edwards T."/>
            <person name="Rhie A."/>
            <person name="Koren S."/>
            <person name="Phillippy A."/>
            <person name="Fedrigo O."/>
            <person name="Haase B."/>
            <person name="Mountcastle J."/>
            <person name="Lewin H."/>
            <person name="Damas J."/>
            <person name="Howe K."/>
            <person name="Formenti G."/>
            <person name="Myers G."/>
            <person name="Durbin R."/>
            <person name="Jarvis E.D."/>
        </authorList>
    </citation>
    <scope>NUCLEOTIDE SEQUENCE [LARGE SCALE GENOMIC DNA]</scope>
</reference>
<dbReference type="SMART" id="SM00217">
    <property type="entry name" value="WAP"/>
    <property type="match status" value="1"/>
</dbReference>
<dbReference type="GO" id="GO:0005576">
    <property type="term" value="C:extracellular region"/>
    <property type="evidence" value="ECO:0007669"/>
    <property type="project" value="InterPro"/>
</dbReference>
<name>A0A8C4W8B9_9SAUR</name>
<dbReference type="AlphaFoldDB" id="A0A8C4W8B9"/>
<sequence length="105" mass="11212">MGVVEELVQAGLSCIPHFKGCQLFLITAWSLKSGTCPVVTVRFDPPDHCQSDSQCAGAEKCCDSGCGLGCVLPQQLEGRSVLCDPIPMVPLFPCSLLLKVICNEE</sequence>